<reference evidence="1" key="1">
    <citation type="submission" date="2020-10" db="EMBL/GenBank/DDBJ databases">
        <title>CRESS DNA virus dark matter in the feces of wild birds.</title>
        <authorList>
            <person name="Yang S."/>
            <person name="Zhang W."/>
        </authorList>
    </citation>
    <scope>NUCLEOTIDE SEQUENCE</scope>
    <source>
        <strain evidence="1">Cat223cre1</strain>
    </source>
</reference>
<name>A0A8A4XCL0_9VIRU</name>
<sequence>MATYREGFIKLTFGGQLAGGQDEWNCGINLTAQNDALIPIGGVDLERAFDLYVEEMQDDIVTIFTAYVKDPAMSIPAGATLDYIKLALIGTDGKYVKEAAVFEVVGVTGGVNNSYIPQVSLVMTLQSEKFRDPGKYNRFYLPTIVPTGTSNYRPANTLRMAERTADLLSVLTREMSPFNSAVRVVPAAVSSSDKIDEPYREIKYVKVGNVFDTQRRRRNKIGETYSTVEVPESVPVEPVPEP</sequence>
<accession>A0A8A4XCL0</accession>
<protein>
    <submittedName>
        <fullName evidence="1">Uncharacterized protein</fullName>
    </submittedName>
</protein>
<proteinExistence type="predicted"/>
<dbReference type="EMBL" id="MW182794">
    <property type="protein sequence ID" value="QTE03446.1"/>
    <property type="molecule type" value="Genomic_DNA"/>
</dbReference>
<evidence type="ECO:0000313" key="1">
    <source>
        <dbReference type="EMBL" id="QTE03446.1"/>
    </source>
</evidence>
<organism evidence="1">
    <name type="scientific">Tragopan caboti CRESS-DNA-virus sp</name>
    <dbReference type="NCBI Taxonomy" id="2815061"/>
    <lineage>
        <taxon>Viruses</taxon>
        <taxon>Monodnaviria</taxon>
        <taxon>Shotokuvirae</taxon>
        <taxon>Cressdnaviricota</taxon>
    </lineage>
</organism>